<feature type="compositionally biased region" description="Low complexity" evidence="1">
    <location>
        <begin position="389"/>
        <end position="405"/>
    </location>
</feature>
<dbReference type="EMBL" id="JADBDY010000001">
    <property type="protein sequence ID" value="MBE1459162.1"/>
    <property type="molecule type" value="Genomic_DNA"/>
</dbReference>
<evidence type="ECO:0000256" key="2">
    <source>
        <dbReference type="SAM" id="Phobius"/>
    </source>
</evidence>
<accession>A0ABR9HJH6</accession>
<evidence type="ECO:0000313" key="3">
    <source>
        <dbReference type="EMBL" id="MBE1459162.1"/>
    </source>
</evidence>
<keyword evidence="2" id="KW-0472">Membrane</keyword>
<dbReference type="RefSeq" id="WP_191272316.1">
    <property type="nucleotide sequence ID" value="NZ_BMXJ01000005.1"/>
</dbReference>
<keyword evidence="2" id="KW-1133">Transmembrane helix</keyword>
<feature type="region of interest" description="Disordered" evidence="1">
    <location>
        <begin position="78"/>
        <end position="491"/>
    </location>
</feature>
<protein>
    <submittedName>
        <fullName evidence="3">Uncharacterized protein</fullName>
    </submittedName>
</protein>
<feature type="compositionally biased region" description="Acidic residues" evidence="1">
    <location>
        <begin position="464"/>
        <end position="478"/>
    </location>
</feature>
<gene>
    <name evidence="3" type="ORF">H4W79_003376</name>
</gene>
<feature type="compositionally biased region" description="Basic and acidic residues" evidence="1">
    <location>
        <begin position="316"/>
        <end position="334"/>
    </location>
</feature>
<comment type="caution">
    <text evidence="3">The sequence shown here is derived from an EMBL/GenBank/DDBJ whole genome shotgun (WGS) entry which is preliminary data.</text>
</comment>
<feature type="transmembrane region" description="Helical" evidence="2">
    <location>
        <begin position="29"/>
        <end position="49"/>
    </location>
</feature>
<proteinExistence type="predicted"/>
<keyword evidence="2" id="KW-0812">Transmembrane</keyword>
<name>A0ABR9HJH6_9ACTN</name>
<reference evidence="3 4" key="1">
    <citation type="submission" date="2020-10" db="EMBL/GenBank/DDBJ databases">
        <title>Sequencing the genomes of 1000 actinobacteria strains.</title>
        <authorList>
            <person name="Klenk H.-P."/>
        </authorList>
    </citation>
    <scope>NUCLEOTIDE SEQUENCE [LARGE SCALE GENOMIC DNA]</scope>
    <source>
        <strain evidence="3 4">DSM 45157</strain>
    </source>
</reference>
<sequence>MILSLLATVAVLAAIAVIAAALVLAETTLVYVALGLGGLSVLLLLGAIIQGRFGGARADTERTDGLGKASVPVEAATAVGTAPARAWEPEESRRAPAPADQPVRESAVSEQPVSDRNRTVADETEEEAEFEIPRWQTPTVGSWPEPALRDEAPVGADTPADAWPETVENGPEPGATPAEDTSVEETPAPGETSADEDREEGPGEEPAAHGAEETGDASEPDDPGRAFAYRIPAAVTGETGRDHGLTPGEDGPPATVDTARDIEALAERQTAALQDTAPEEAAPEAETTHEYSEPVADAEPVQSVERTEPEPDGSVDEPRETPARDPGDEERPTGDGETAETDPAASADTTADDLVRTSEDVDQGPQDAEEGADEAPEEPERTPEGNRTADGSPADDGAAAGDGDSVLAYAAILDNEGDTASDTDVPDAEASDTEDPDPATRETGEETAPERSRPGRTADGTGEGADDTTGEEPAGEVGEDPRKQPDSSCSG</sequence>
<feature type="compositionally biased region" description="Acidic residues" evidence="1">
    <location>
        <begin position="367"/>
        <end position="377"/>
    </location>
</feature>
<keyword evidence="4" id="KW-1185">Reference proteome</keyword>
<feature type="compositionally biased region" description="Acidic residues" evidence="1">
    <location>
        <begin position="193"/>
        <end position="203"/>
    </location>
</feature>
<dbReference type="Proteomes" id="UP000598217">
    <property type="component" value="Unassembled WGS sequence"/>
</dbReference>
<feature type="compositionally biased region" description="Basic and acidic residues" evidence="1">
    <location>
        <begin position="438"/>
        <end position="453"/>
    </location>
</feature>
<evidence type="ECO:0000256" key="1">
    <source>
        <dbReference type="SAM" id="MobiDB-lite"/>
    </source>
</evidence>
<organism evidence="3 4">
    <name type="scientific">Nocardiopsis terrae</name>
    <dbReference type="NCBI Taxonomy" id="372655"/>
    <lineage>
        <taxon>Bacteria</taxon>
        <taxon>Bacillati</taxon>
        <taxon>Actinomycetota</taxon>
        <taxon>Actinomycetes</taxon>
        <taxon>Streptosporangiales</taxon>
        <taxon>Nocardiopsidaceae</taxon>
        <taxon>Nocardiopsis</taxon>
    </lineage>
</organism>
<feature type="compositionally biased region" description="Acidic residues" evidence="1">
    <location>
        <begin position="415"/>
        <end position="437"/>
    </location>
</feature>
<evidence type="ECO:0000313" key="4">
    <source>
        <dbReference type="Proteomes" id="UP000598217"/>
    </source>
</evidence>